<gene>
    <name evidence="1" type="ORF">CLV43_104258</name>
</gene>
<name>A0A2T0T9V9_9PSEU</name>
<keyword evidence="2" id="KW-1185">Reference proteome</keyword>
<reference evidence="1 2" key="1">
    <citation type="submission" date="2018-03" db="EMBL/GenBank/DDBJ databases">
        <title>Genomic Encyclopedia of Archaeal and Bacterial Type Strains, Phase II (KMG-II): from individual species to whole genera.</title>
        <authorList>
            <person name="Goeker M."/>
        </authorList>
    </citation>
    <scope>NUCLEOTIDE SEQUENCE [LARGE SCALE GENOMIC DNA]</scope>
    <source>
        <strain evidence="1 2">DSM 44720</strain>
    </source>
</reference>
<dbReference type="RefSeq" id="WP_146174773.1">
    <property type="nucleotide sequence ID" value="NZ_PVTF01000004.1"/>
</dbReference>
<dbReference type="Proteomes" id="UP000239494">
    <property type="component" value="Unassembled WGS sequence"/>
</dbReference>
<organism evidence="1 2">
    <name type="scientific">Umezawaea tangerina</name>
    <dbReference type="NCBI Taxonomy" id="84725"/>
    <lineage>
        <taxon>Bacteria</taxon>
        <taxon>Bacillati</taxon>
        <taxon>Actinomycetota</taxon>
        <taxon>Actinomycetes</taxon>
        <taxon>Pseudonocardiales</taxon>
        <taxon>Pseudonocardiaceae</taxon>
        <taxon>Umezawaea</taxon>
    </lineage>
</organism>
<sequence>MRVPRTLIWTAAPTAALQRALHKEGSGPAALVPVTSGTVLLPARQGGFPSAVRLAERCREIGGTALVLRWAGGTQVGSDGTRTTYRGSVLSAMRLTGPVAWWRLKRRERGDAELTADVTQVVGLVEEGRADAHVAGLPSTRTGLAGLPINTLLPVVPVTQGAAPTEPPLA</sequence>
<accession>A0A2T0T9V9</accession>
<comment type="caution">
    <text evidence="1">The sequence shown here is derived from an EMBL/GenBank/DDBJ whole genome shotgun (WGS) entry which is preliminary data.</text>
</comment>
<dbReference type="AlphaFoldDB" id="A0A2T0T9V9"/>
<proteinExistence type="predicted"/>
<evidence type="ECO:0000313" key="2">
    <source>
        <dbReference type="Proteomes" id="UP000239494"/>
    </source>
</evidence>
<protein>
    <submittedName>
        <fullName evidence="1">Uncharacterized protein</fullName>
    </submittedName>
</protein>
<dbReference type="OrthoDB" id="3693172at2"/>
<dbReference type="EMBL" id="PVTF01000004">
    <property type="protein sequence ID" value="PRY42425.1"/>
    <property type="molecule type" value="Genomic_DNA"/>
</dbReference>
<evidence type="ECO:0000313" key="1">
    <source>
        <dbReference type="EMBL" id="PRY42425.1"/>
    </source>
</evidence>